<dbReference type="EMBL" id="VRSW01000004">
    <property type="protein sequence ID" value="TXK03393.1"/>
    <property type="molecule type" value="Genomic_DNA"/>
</dbReference>
<protein>
    <submittedName>
        <fullName evidence="3">BREX-2 system phosphatase PglZ</fullName>
    </submittedName>
</protein>
<dbReference type="InterPro" id="IPR058882">
    <property type="entry name" value="PglZ_C"/>
</dbReference>
<evidence type="ECO:0000313" key="3">
    <source>
        <dbReference type="EMBL" id="TXK03393.1"/>
    </source>
</evidence>
<evidence type="ECO:0000259" key="2">
    <source>
        <dbReference type="Pfam" id="PF25863"/>
    </source>
</evidence>
<dbReference type="InterPro" id="IPR047992">
    <property type="entry name" value="BREX_PglZ"/>
</dbReference>
<dbReference type="Proteomes" id="UP000321196">
    <property type="component" value="Unassembled WGS sequence"/>
</dbReference>
<feature type="domain" description="Alkaline phosphatase-like protein PglZ N-terminal" evidence="1">
    <location>
        <begin position="5"/>
        <end position="102"/>
    </location>
</feature>
<sequence>MNLPVAPERALRDHIAEWLENPRRTARVKLVRAQPVWTGESVLSIAGQRVHVAEGVSGLAALDAIRQAPADEFVVVLTGLGAAELGSAVWVEAERHEVATLDEWDSVPGYFGVRDRQVPPPVRALGSWVPDVLAAWRPERGYLPAPGGILSARHVVRGLLAALLGLARIDDLEVLSTALTPLDGDAVKACLRQLDSEVLDGLIRATSAEIDPSLGLALRAAGRAGAVSPVAVGLVLAELWPSAVAGNTAPSTVSAPTAAARVRIERHVGTNPSATAASRYGAAARTVTSRWLVSNSTDARNVLAQAEAICADLGWTEGAAASSFLLAGLRLRVETFAARVSDAAQDRSTLASIAVDKAFAVLKSHDASASLGDALDTAATAVRATRWLASPNTVPHSFGSAVTTFATDGAWAERALGRLWSGDTDPVLAGSYRDLAHAIQARRREDDARAAEMLSGAAFHGDEFFPIEAILAQHVVPLSSQTNVLLLVLDGMSVPTASALISELTQSGWGEIVRAGSKKRDVAVAMLPTVTEFSRTSLFAGEPMAGNQQTEKSRFAAMCRGMVFHKDDLRSEAGHALPPLVTSTISDTKQKIVAAVLNTIDDSLASADVDALEWNASSIAYLRALLNEAARSGRTVIMTSDHGHVVERGGELRNIPSSPARWRTPESGPVAQDEVLVQGPRVLSSAGQAVLAVSDGLRYASKKAGYHGGASLAELVIPISVLQPQGVASPDGWVEAPPQEPTWWNEPLRDVQEPDRVVPVAPKPRKSSKTPSVSGAVALFDTVDEPTNSDAVAQPGASLGERLTQAAEYGRRRDAGGRHPIDDIDTIAVIDALLAGGGRAHQDTLATRLGVPAHSFRGILTALRRALNVDGYEVIRVDPDRVTVILDEQLLREQFGLGR</sequence>
<dbReference type="Pfam" id="PF08665">
    <property type="entry name" value="PglZ"/>
    <property type="match status" value="1"/>
</dbReference>
<dbReference type="OrthoDB" id="6725302at2"/>
<dbReference type="Pfam" id="PF25863">
    <property type="entry name" value="PglZ_C"/>
    <property type="match status" value="1"/>
</dbReference>
<reference evidence="3 4" key="1">
    <citation type="submission" date="2019-08" db="EMBL/GenBank/DDBJ databases">
        <authorList>
            <person name="Dong K."/>
        </authorList>
    </citation>
    <scope>NUCLEOTIDE SEQUENCE [LARGE SCALE GENOMIC DNA]</scope>
    <source>
        <strain evidence="3 4">M4-8</strain>
    </source>
</reference>
<evidence type="ECO:0000259" key="1">
    <source>
        <dbReference type="Pfam" id="PF25862"/>
    </source>
</evidence>
<organism evidence="3 4">
    <name type="scientific">Microbacterium mitrae</name>
    <dbReference type="NCBI Taxonomy" id="664640"/>
    <lineage>
        <taxon>Bacteria</taxon>
        <taxon>Bacillati</taxon>
        <taxon>Actinomycetota</taxon>
        <taxon>Actinomycetes</taxon>
        <taxon>Micrococcales</taxon>
        <taxon>Microbacteriaceae</taxon>
        <taxon>Microbacterium</taxon>
    </lineage>
</organism>
<comment type="caution">
    <text evidence="3">The sequence shown here is derived from an EMBL/GenBank/DDBJ whole genome shotgun (WGS) entry which is preliminary data.</text>
</comment>
<dbReference type="Pfam" id="PF25862">
    <property type="entry name" value="PglZ_1st"/>
    <property type="match status" value="1"/>
</dbReference>
<keyword evidence="4" id="KW-1185">Reference proteome</keyword>
<dbReference type="RefSeq" id="WP_147826324.1">
    <property type="nucleotide sequence ID" value="NZ_BAAARG010000001.1"/>
</dbReference>
<dbReference type="InterPro" id="IPR058880">
    <property type="entry name" value="PglZ_N"/>
</dbReference>
<proteinExistence type="predicted"/>
<dbReference type="AlphaFoldDB" id="A0A5C8HNB8"/>
<dbReference type="NCBIfam" id="NF033446">
    <property type="entry name" value="BREX_PglZ_2"/>
    <property type="match status" value="1"/>
</dbReference>
<accession>A0A5C8HNB8</accession>
<evidence type="ECO:0000313" key="4">
    <source>
        <dbReference type="Proteomes" id="UP000321196"/>
    </source>
</evidence>
<name>A0A5C8HNB8_9MICO</name>
<gene>
    <name evidence="3" type="primary">pglZ</name>
    <name evidence="3" type="ORF">FVP60_10915</name>
</gene>
<feature type="domain" description="Alkaline phosphatase-like protein PglZ C-terminal" evidence="2">
    <location>
        <begin position="796"/>
        <end position="896"/>
    </location>
</feature>